<keyword evidence="1" id="KW-0812">Transmembrane</keyword>
<keyword evidence="1" id="KW-1133">Transmembrane helix</keyword>
<feature type="non-terminal residue" evidence="2">
    <location>
        <position position="1"/>
    </location>
</feature>
<evidence type="ECO:0000256" key="1">
    <source>
        <dbReference type="SAM" id="Phobius"/>
    </source>
</evidence>
<dbReference type="AlphaFoldDB" id="A0A815M0A2"/>
<proteinExistence type="predicted"/>
<evidence type="ECO:0000313" key="2">
    <source>
        <dbReference type="EMBL" id="CAF1415714.1"/>
    </source>
</evidence>
<protein>
    <submittedName>
        <fullName evidence="2">Uncharacterized protein</fullName>
    </submittedName>
</protein>
<feature type="transmembrane region" description="Helical" evidence="1">
    <location>
        <begin position="358"/>
        <end position="380"/>
    </location>
</feature>
<evidence type="ECO:0000313" key="3">
    <source>
        <dbReference type="Proteomes" id="UP000663845"/>
    </source>
</evidence>
<reference evidence="2" key="1">
    <citation type="submission" date="2021-02" db="EMBL/GenBank/DDBJ databases">
        <authorList>
            <person name="Nowell W R."/>
        </authorList>
    </citation>
    <scope>NUCLEOTIDE SEQUENCE</scope>
</reference>
<gene>
    <name evidence="2" type="ORF">JYZ213_LOCUS38659</name>
</gene>
<comment type="caution">
    <text evidence="2">The sequence shown here is derived from an EMBL/GenBank/DDBJ whole genome shotgun (WGS) entry which is preliminary data.</text>
</comment>
<sequence>ICLSPFASEQWRINLTAGLVANLSIYTQRDYRRFLSAHLQFLRGLCELSMNATYNSVNQFLTSLLVTSELLSEINFHQKLESLIEQSKSNAPTTFRRLLFLIRTINHGNAFMSTYGTNFEYIVPKNKSGRFYAPTRALIYDDGFSCGLCSNCTIQANFITLNSSEIISIPIKGLKIGCTPSESFRASTLECFYDRSCINLIHQYTNYNNSHDPLSIMNSSFPINTTMAELIDSLFIERWSTETNYTSYFQQCLPSYCSYTSVQKSTLLDIITLLLSLQGGLTIILKWICPKIVRIGSRIKDYRKKRVNTVHPGCALEETSDDISNTPVDNGTTNVETSSTPETSPIINVRSVRRTSKVFFGCILLTSVIAALIIFSFYGVRQGKNIIVKASTNILTTDHNISIPKLQMN</sequence>
<organism evidence="2 3">
    <name type="scientific">Adineta steineri</name>
    <dbReference type="NCBI Taxonomy" id="433720"/>
    <lineage>
        <taxon>Eukaryota</taxon>
        <taxon>Metazoa</taxon>
        <taxon>Spiralia</taxon>
        <taxon>Gnathifera</taxon>
        <taxon>Rotifera</taxon>
        <taxon>Eurotatoria</taxon>
        <taxon>Bdelloidea</taxon>
        <taxon>Adinetida</taxon>
        <taxon>Adinetidae</taxon>
        <taxon>Adineta</taxon>
    </lineage>
</organism>
<name>A0A815M0A2_9BILA</name>
<dbReference type="EMBL" id="CAJNOG010001160">
    <property type="protein sequence ID" value="CAF1415714.1"/>
    <property type="molecule type" value="Genomic_DNA"/>
</dbReference>
<dbReference type="Proteomes" id="UP000663845">
    <property type="component" value="Unassembled WGS sequence"/>
</dbReference>
<keyword evidence="1" id="KW-0472">Membrane</keyword>
<accession>A0A815M0A2</accession>